<evidence type="ECO:0000256" key="2">
    <source>
        <dbReference type="ARBA" id="ARBA00022801"/>
    </source>
</evidence>
<feature type="active site" description="Acyl-ester intermediate" evidence="3">
    <location>
        <position position="229"/>
    </location>
</feature>
<evidence type="ECO:0000256" key="1">
    <source>
        <dbReference type="ARBA" id="ARBA00009199"/>
    </source>
</evidence>
<dbReference type="Gene3D" id="3.90.1300.10">
    <property type="entry name" value="Amidase signature (AS) domain"/>
    <property type="match status" value="1"/>
</dbReference>
<evidence type="ECO:0000313" key="5">
    <source>
        <dbReference type="EMBL" id="RFU27741.1"/>
    </source>
</evidence>
<evidence type="ECO:0000259" key="4">
    <source>
        <dbReference type="Pfam" id="PF01425"/>
    </source>
</evidence>
<dbReference type="SUPFAM" id="SSF75304">
    <property type="entry name" value="Amidase signature (AS) enzymes"/>
    <property type="match status" value="1"/>
</dbReference>
<keyword evidence="6" id="KW-1185">Reference proteome</keyword>
<evidence type="ECO:0000256" key="3">
    <source>
        <dbReference type="PIRSR" id="PIRSR001221-1"/>
    </source>
</evidence>
<dbReference type="AlphaFoldDB" id="A0A3E2H348"/>
<comment type="similarity">
    <text evidence="1">Belongs to the amidase family.</text>
</comment>
<dbReference type="PANTHER" id="PTHR46072">
    <property type="entry name" value="AMIDASE-RELATED-RELATED"/>
    <property type="match status" value="1"/>
</dbReference>
<gene>
    <name evidence="5" type="ORF">B7463_g8596</name>
</gene>
<evidence type="ECO:0000313" key="6">
    <source>
        <dbReference type="Proteomes" id="UP000258309"/>
    </source>
</evidence>
<name>A0A3E2H348_SCYLI</name>
<feature type="non-terminal residue" evidence="5">
    <location>
        <position position="541"/>
    </location>
</feature>
<dbReference type="InterPro" id="IPR023631">
    <property type="entry name" value="Amidase_dom"/>
</dbReference>
<dbReference type="GO" id="GO:0016787">
    <property type="term" value="F:hydrolase activity"/>
    <property type="evidence" value="ECO:0007669"/>
    <property type="project" value="UniProtKB-KW"/>
</dbReference>
<dbReference type="STRING" id="5539.A0A3E2H348"/>
<comment type="caution">
    <text evidence="5">The sequence shown here is derived from an EMBL/GenBank/DDBJ whole genome shotgun (WGS) entry which is preliminary data.</text>
</comment>
<dbReference type="Proteomes" id="UP000258309">
    <property type="component" value="Unassembled WGS sequence"/>
</dbReference>
<proteinExistence type="inferred from homology"/>
<feature type="non-terminal residue" evidence="5">
    <location>
        <position position="1"/>
    </location>
</feature>
<dbReference type="PANTHER" id="PTHR46072:SF2">
    <property type="entry name" value="AMIDASE (EUROFUNG)"/>
    <property type="match status" value="1"/>
</dbReference>
<dbReference type="InterPro" id="IPR036928">
    <property type="entry name" value="AS_sf"/>
</dbReference>
<organism evidence="5 6">
    <name type="scientific">Scytalidium lignicola</name>
    <name type="common">Hyphomycete</name>
    <dbReference type="NCBI Taxonomy" id="5539"/>
    <lineage>
        <taxon>Eukaryota</taxon>
        <taxon>Fungi</taxon>
        <taxon>Dikarya</taxon>
        <taxon>Ascomycota</taxon>
        <taxon>Pezizomycotina</taxon>
        <taxon>Leotiomycetes</taxon>
        <taxon>Leotiomycetes incertae sedis</taxon>
        <taxon>Scytalidium</taxon>
    </lineage>
</organism>
<sequence length="541" mass="60437">MLPWQELARQKREQRDALFPKEWLIPSSELPDPSIKNVLPIIPKFLTTEEDAITGTLGHQIVKKTVAGEWTAEQVIKAFCHRATVVHQLTNCLTEVFFDVALKRAKELDEHLQRTGKSVGLLHGLPISLKDQFNVEGIPCSMGYVAAINRMPKRNSVLVQALLDAGAIVYVRTNLPQALMLGSSVNNIFGETCHPANRTLTPGGSSGGEAALVLAGGSPLGVGTDLGGSLRDPSSWCGLYALRPSNGRIPYEGAENSMFGQESIRSAAGPMTRSVEDVELFFKAVVGQETWKDDPQVIPMPWRDLPIQPRYHFGVFLDDGVTTYHPPVRRAMQLVVDKLRAQGHEVLEVDAYQLRRQHDMVLKFYFADGGKETQRMLDKAGEPWVPVLEPLMKRPELEVSVMEYWDMNAERDAYRKEFSDWWKETNSRFEGGIMDCLLCTGLPMTAVPLGAPDAYHWESTGFVVPYIDYVGGIVPVLQADPILDPVDKNFKPRSDLDMELHNLYDPEAYQGGWAGVQIVGRRLEEEKVLNIMKKVDEALKS</sequence>
<reference evidence="5 6" key="1">
    <citation type="submission" date="2018-05" db="EMBL/GenBank/DDBJ databases">
        <title>Draft genome sequence of Scytalidium lignicola DSM 105466, a ubiquitous saprotrophic fungus.</title>
        <authorList>
            <person name="Buettner E."/>
            <person name="Gebauer A.M."/>
            <person name="Hofrichter M."/>
            <person name="Liers C."/>
            <person name="Kellner H."/>
        </authorList>
    </citation>
    <scope>NUCLEOTIDE SEQUENCE [LARGE SCALE GENOMIC DNA]</scope>
    <source>
        <strain evidence="5 6">DSM 105466</strain>
    </source>
</reference>
<feature type="domain" description="Amidase" evidence="4">
    <location>
        <begin position="75"/>
        <end position="529"/>
    </location>
</feature>
<feature type="active site" description="Charge relay system" evidence="3">
    <location>
        <position position="205"/>
    </location>
</feature>
<feature type="active site" description="Charge relay system" evidence="3">
    <location>
        <position position="130"/>
    </location>
</feature>
<dbReference type="PIRSF" id="PIRSF001221">
    <property type="entry name" value="Amidase_fungi"/>
    <property type="match status" value="1"/>
</dbReference>
<keyword evidence="2" id="KW-0378">Hydrolase</keyword>
<dbReference type="OMA" id="ICPIMAV"/>
<protein>
    <recommendedName>
        <fullName evidence="4">Amidase domain-containing protein</fullName>
    </recommendedName>
</protein>
<dbReference type="EMBL" id="NCSJ02000192">
    <property type="protein sequence ID" value="RFU27741.1"/>
    <property type="molecule type" value="Genomic_DNA"/>
</dbReference>
<dbReference type="Pfam" id="PF01425">
    <property type="entry name" value="Amidase"/>
    <property type="match status" value="1"/>
</dbReference>
<accession>A0A3E2H348</accession>
<dbReference type="OrthoDB" id="6428749at2759"/>